<dbReference type="InterPro" id="IPR003737">
    <property type="entry name" value="GlcNAc_PI_deacetylase-related"/>
</dbReference>
<accession>A0ABS4PTQ9</accession>
<dbReference type="Pfam" id="PF02585">
    <property type="entry name" value="PIG-L"/>
    <property type="match status" value="1"/>
</dbReference>
<dbReference type="SUPFAM" id="SSF102588">
    <property type="entry name" value="LmbE-like"/>
    <property type="match status" value="1"/>
</dbReference>
<dbReference type="EMBL" id="JAGGMS010000001">
    <property type="protein sequence ID" value="MBP2182805.1"/>
    <property type="molecule type" value="Genomic_DNA"/>
</dbReference>
<evidence type="ECO:0000313" key="3">
    <source>
        <dbReference type="EMBL" id="MBP2182805.1"/>
    </source>
</evidence>
<evidence type="ECO:0000259" key="2">
    <source>
        <dbReference type="Pfam" id="PF26607"/>
    </source>
</evidence>
<dbReference type="Gene3D" id="3.40.50.10320">
    <property type="entry name" value="LmbE-like"/>
    <property type="match status" value="1"/>
</dbReference>
<protein>
    <submittedName>
        <fullName evidence="3">LmbE family N-acetylglucosaminyl deacetylase</fullName>
    </submittedName>
</protein>
<comment type="caution">
    <text evidence="3">The sequence shown here is derived from an EMBL/GenBank/DDBJ whole genome shotgun (WGS) entry which is preliminary data.</text>
</comment>
<dbReference type="PANTHER" id="PTHR12993">
    <property type="entry name" value="N-ACETYLGLUCOSAMINYL-PHOSPHATIDYLINOSITOL DE-N-ACETYLASE-RELATED"/>
    <property type="match status" value="1"/>
</dbReference>
<gene>
    <name evidence="3" type="ORF">JOM49_004331</name>
</gene>
<organism evidence="3 4">
    <name type="scientific">Amycolatopsis magusensis</name>
    <dbReference type="NCBI Taxonomy" id="882444"/>
    <lineage>
        <taxon>Bacteria</taxon>
        <taxon>Bacillati</taxon>
        <taxon>Actinomycetota</taxon>
        <taxon>Actinomycetes</taxon>
        <taxon>Pseudonocardiales</taxon>
        <taxon>Pseudonocardiaceae</taxon>
        <taxon>Amycolatopsis</taxon>
    </lineage>
</organism>
<dbReference type="Proteomes" id="UP000741013">
    <property type="component" value="Unassembled WGS sequence"/>
</dbReference>
<sequence length="658" mass="69749">MSVNVVAHQDDDILFLNPDLQNSIRSGRQVKTVFITAGEAGYAPEAGKNETPDARACRERAQLDRERYARCRQLGARAAYARMASVADEWTQQEVPLAGSWVEIHTLVARPAIQLVFLNLPDWADTQTDVSGGDERLKGASLHHLWANERTTRTIVPVGSAISPAHRGTYQDGRQVVSVLAAMYQRFRATVIRIQDPEPDSRYRFNPSWGHDHSDHIAGARLAEEAARVYAGPDGRPIARVVPYRNYNINDAQANLDAGHRGEKATVFAEYVRFDAEIGTPPTGDYAGWPERVYYRWSTGTTWTGRNQDGTLQAFAVQGNKLVTWRQRATGEFAPPVVLTPPGPLAPGLSVTANADGRLEVLARRLDTHEIITTWQATPNGDIGRVWASLGNPNTAAGAPAQVGSPVAARLADGTIRVFVKNGGGGLSTKAQTAPNAGYGPWTDFGGGPGVQDGLTVGVTPDGGTVVFAYAVEAGIGQIKHWAATPGTQAFTSRPNLTGSEPAGPPRAAVSRNGSLTVCHRLARNAQGDNAGLVGCHRQLPGGSWSTTSQNVGGHGGVDGLAAVDAVQGTAADSRILLFATNRGGGLSTTRQVAPDGLFGGQWSDLGGVLVGQPSAAKAADGTVFVFALTDSGGLLVRNQIRPGGDQDLLEERVLDAP</sequence>
<name>A0ABS4PTQ9_9PSEU</name>
<dbReference type="Pfam" id="PF26607">
    <property type="entry name" value="DUF8189"/>
    <property type="match status" value="1"/>
</dbReference>
<evidence type="ECO:0000313" key="4">
    <source>
        <dbReference type="Proteomes" id="UP000741013"/>
    </source>
</evidence>
<reference evidence="3 4" key="1">
    <citation type="submission" date="2021-03" db="EMBL/GenBank/DDBJ databases">
        <title>Sequencing the genomes of 1000 actinobacteria strains.</title>
        <authorList>
            <person name="Klenk H.-P."/>
        </authorList>
    </citation>
    <scope>NUCLEOTIDE SEQUENCE [LARGE SCALE GENOMIC DNA]</scope>
    <source>
        <strain evidence="3 4">DSM 45510</strain>
    </source>
</reference>
<keyword evidence="1" id="KW-0862">Zinc</keyword>
<proteinExistence type="predicted"/>
<dbReference type="InterPro" id="IPR058502">
    <property type="entry name" value="PLL-like_beta-prop"/>
</dbReference>
<keyword evidence="4" id="KW-1185">Reference proteome</keyword>
<dbReference type="InterPro" id="IPR024078">
    <property type="entry name" value="LmbE-like_dom_sf"/>
</dbReference>
<evidence type="ECO:0000256" key="1">
    <source>
        <dbReference type="ARBA" id="ARBA00022833"/>
    </source>
</evidence>
<dbReference type="SUPFAM" id="SSF89372">
    <property type="entry name" value="Fucose-specific lectin"/>
    <property type="match status" value="2"/>
</dbReference>
<feature type="domain" description="PLL-like beta propeller" evidence="2">
    <location>
        <begin position="350"/>
        <end position="630"/>
    </location>
</feature>
<dbReference type="PANTHER" id="PTHR12993:SF26">
    <property type="entry name" value="1D-MYO-INOSITOL 2-ACETAMIDO-2-DEOXY-ALPHA-D-GLUCOPYRANOSIDE DEACETYLASE"/>
    <property type="match status" value="1"/>
</dbReference>
<dbReference type="RefSeq" id="WP_308158827.1">
    <property type="nucleotide sequence ID" value="NZ_JAGGMS010000001.1"/>
</dbReference>